<evidence type="ECO:0000256" key="4">
    <source>
        <dbReference type="ARBA" id="ARBA00022692"/>
    </source>
</evidence>
<dbReference type="GO" id="GO:0089702">
    <property type="term" value="F:undecaprenyl-phosphate glucose phosphotransferase activity"/>
    <property type="evidence" value="ECO:0007669"/>
    <property type="project" value="UniProtKB-EC"/>
</dbReference>
<reference evidence="9" key="1">
    <citation type="journal article" date="2020" name="mSystems">
        <title>Genome- and Community-Level Interaction Insights into Carbon Utilization and Element Cycling Functions of Hydrothermarchaeota in Hydrothermal Sediment.</title>
        <authorList>
            <person name="Zhou Z."/>
            <person name="Liu Y."/>
            <person name="Xu W."/>
            <person name="Pan J."/>
            <person name="Luo Z.H."/>
            <person name="Li M."/>
        </authorList>
    </citation>
    <scope>NUCLEOTIDE SEQUENCE [LARGE SCALE GENOMIC DNA]</scope>
    <source>
        <strain evidence="9">HyVt-505</strain>
    </source>
</reference>
<dbReference type="SUPFAM" id="SSF51735">
    <property type="entry name" value="NAD(P)-binding Rossmann-fold domains"/>
    <property type="match status" value="1"/>
</dbReference>
<dbReference type="InterPro" id="IPR017475">
    <property type="entry name" value="EPS_sugar_tfrase"/>
</dbReference>
<keyword evidence="6 7" id="KW-0472">Membrane</keyword>
<dbReference type="Proteomes" id="UP000885832">
    <property type="component" value="Unassembled WGS sequence"/>
</dbReference>
<dbReference type="Pfam" id="PF13727">
    <property type="entry name" value="CoA_binding_3"/>
    <property type="match status" value="1"/>
</dbReference>
<comment type="similarity">
    <text evidence="2">Belongs to the bacterial sugar transferase family.</text>
</comment>
<evidence type="ECO:0000256" key="5">
    <source>
        <dbReference type="ARBA" id="ARBA00022989"/>
    </source>
</evidence>
<dbReference type="NCBIfam" id="TIGR03023">
    <property type="entry name" value="WcaJ_sugtrans"/>
    <property type="match status" value="1"/>
</dbReference>
<feature type="transmembrane region" description="Helical" evidence="7">
    <location>
        <begin position="63"/>
        <end position="84"/>
    </location>
</feature>
<dbReference type="Gene3D" id="3.40.50.720">
    <property type="entry name" value="NAD(P)-binding Rossmann-like Domain"/>
    <property type="match status" value="1"/>
</dbReference>
<evidence type="ECO:0000256" key="6">
    <source>
        <dbReference type="ARBA" id="ARBA00023136"/>
    </source>
</evidence>
<dbReference type="EMBL" id="DRNF01000165">
    <property type="protein sequence ID" value="HHJ80501.1"/>
    <property type="molecule type" value="Genomic_DNA"/>
</dbReference>
<dbReference type="AlphaFoldDB" id="A0A832J614"/>
<comment type="caution">
    <text evidence="9">The sequence shown here is derived from an EMBL/GenBank/DDBJ whole genome shotgun (WGS) entry which is preliminary data.</text>
</comment>
<keyword evidence="5 7" id="KW-1133">Transmembrane helix</keyword>
<feature type="domain" description="Bacterial sugar transferase" evidence="8">
    <location>
        <begin position="228"/>
        <end position="411"/>
    </location>
</feature>
<dbReference type="Pfam" id="PF02397">
    <property type="entry name" value="Bac_transf"/>
    <property type="match status" value="1"/>
</dbReference>
<dbReference type="EC" id="2.7.8.31" evidence="9"/>
<accession>A0A832J614</accession>
<evidence type="ECO:0000256" key="3">
    <source>
        <dbReference type="ARBA" id="ARBA00022679"/>
    </source>
</evidence>
<organism evidence="9">
    <name type="scientific">Candidatus Tenderia electrophaga</name>
    <dbReference type="NCBI Taxonomy" id="1748243"/>
    <lineage>
        <taxon>Bacteria</taxon>
        <taxon>Pseudomonadati</taxon>
        <taxon>Pseudomonadota</taxon>
        <taxon>Gammaproteobacteria</taxon>
        <taxon>Candidatus Tenderiales</taxon>
        <taxon>Candidatus Tenderiaceae</taxon>
        <taxon>Candidatus Tenderia</taxon>
    </lineage>
</organism>
<gene>
    <name evidence="9" type="ORF">ENJ65_02590</name>
</gene>
<name>A0A832J614_9GAMM</name>
<dbReference type="GO" id="GO:0016020">
    <property type="term" value="C:membrane"/>
    <property type="evidence" value="ECO:0007669"/>
    <property type="project" value="UniProtKB-SubCell"/>
</dbReference>
<feature type="transmembrane region" description="Helical" evidence="7">
    <location>
        <begin position="31"/>
        <end position="51"/>
    </location>
</feature>
<dbReference type="InterPro" id="IPR017473">
    <property type="entry name" value="Undecaprenyl-P_gluc_Ptfrase"/>
</dbReference>
<sequence length="416" mass="47684">MGIGASVLLGFYSEVFEVYQTWRGSPFHREACRLLVAWLSAVVTMVALLFLAKEAETYSRLALVSWVGISALFLMILHGGWQWLARLLRERGRNTRNCVVLGGNHLGKRIEDAITTQPWLGLNFVGYYDDRPLERMVQGCRPRLGNLNCLFEDTKSGKVDYVYISLPMSAEKRIRQIVEELADSTVSVFYVPNFFVFNLIQARWFTMQGIPVVSVYDTPFHGTDAVLKRFEDVVLASLILVLVSVPMLLIALGVRLSSTGPVIFKQRRYGFNGEEIEVWKFRSMKVCEDGDKVEQAKKNDSRVTRFGTFLRRTSLDELPQFFNVLQGTMSIVGPRPHAVAHNEYYRKLIPGYMLRHKVKPGITGLAQVNGLRGETDTLDKMERRIRHDIEYIRHWSLWMDLKIIFLTVLKGFRGGY</sequence>
<evidence type="ECO:0000256" key="2">
    <source>
        <dbReference type="ARBA" id="ARBA00006464"/>
    </source>
</evidence>
<dbReference type="PANTHER" id="PTHR30576:SF21">
    <property type="entry name" value="UDP-GLUCOSE:UNDECAPRENYL-PHOSPHATE GLUCOSE-1-PHOSPHATE TRANSFERASE"/>
    <property type="match status" value="1"/>
</dbReference>
<feature type="transmembrane region" description="Helical" evidence="7">
    <location>
        <begin position="233"/>
        <end position="254"/>
    </location>
</feature>
<proteinExistence type="inferred from homology"/>
<protein>
    <submittedName>
        <fullName evidence="9">Undecaprenyl-phosphate glucose phosphotransferase</fullName>
        <ecNumber evidence="9">2.7.8.31</ecNumber>
    </submittedName>
</protein>
<keyword evidence="3 9" id="KW-0808">Transferase</keyword>
<evidence type="ECO:0000256" key="1">
    <source>
        <dbReference type="ARBA" id="ARBA00004141"/>
    </source>
</evidence>
<comment type="subcellular location">
    <subcellularLocation>
        <location evidence="1">Membrane</location>
        <topology evidence="1">Multi-pass membrane protein</topology>
    </subcellularLocation>
</comment>
<evidence type="ECO:0000256" key="7">
    <source>
        <dbReference type="SAM" id="Phobius"/>
    </source>
</evidence>
<dbReference type="InterPro" id="IPR036291">
    <property type="entry name" value="NAD(P)-bd_dom_sf"/>
</dbReference>
<evidence type="ECO:0000259" key="8">
    <source>
        <dbReference type="Pfam" id="PF02397"/>
    </source>
</evidence>
<dbReference type="NCBIfam" id="TIGR03025">
    <property type="entry name" value="EPS_sugtrans"/>
    <property type="match status" value="1"/>
</dbReference>
<dbReference type="InterPro" id="IPR003362">
    <property type="entry name" value="Bact_transf"/>
</dbReference>
<evidence type="ECO:0000313" key="9">
    <source>
        <dbReference type="EMBL" id="HHJ80501.1"/>
    </source>
</evidence>
<dbReference type="PANTHER" id="PTHR30576">
    <property type="entry name" value="COLANIC BIOSYNTHESIS UDP-GLUCOSE LIPID CARRIER TRANSFERASE"/>
    <property type="match status" value="1"/>
</dbReference>
<dbReference type="GO" id="GO:0009242">
    <property type="term" value="P:colanic acid biosynthetic process"/>
    <property type="evidence" value="ECO:0007669"/>
    <property type="project" value="TreeGrafter"/>
</dbReference>
<keyword evidence="4 7" id="KW-0812">Transmembrane</keyword>